<evidence type="ECO:0000313" key="1">
    <source>
        <dbReference type="EMBL" id="CAG8601230.1"/>
    </source>
</evidence>
<dbReference type="Proteomes" id="UP000789920">
    <property type="component" value="Unassembled WGS sequence"/>
</dbReference>
<keyword evidence="2" id="KW-1185">Reference proteome</keyword>
<comment type="caution">
    <text evidence="1">The sequence shown here is derived from an EMBL/GenBank/DDBJ whole genome shotgun (WGS) entry which is preliminary data.</text>
</comment>
<evidence type="ECO:0000313" key="2">
    <source>
        <dbReference type="Proteomes" id="UP000789920"/>
    </source>
</evidence>
<dbReference type="EMBL" id="CAJVQC010009161">
    <property type="protein sequence ID" value="CAG8601230.1"/>
    <property type="molecule type" value="Genomic_DNA"/>
</dbReference>
<organism evidence="1 2">
    <name type="scientific">Racocetra persica</name>
    <dbReference type="NCBI Taxonomy" id="160502"/>
    <lineage>
        <taxon>Eukaryota</taxon>
        <taxon>Fungi</taxon>
        <taxon>Fungi incertae sedis</taxon>
        <taxon>Mucoromycota</taxon>
        <taxon>Glomeromycotina</taxon>
        <taxon>Glomeromycetes</taxon>
        <taxon>Diversisporales</taxon>
        <taxon>Gigasporaceae</taxon>
        <taxon>Racocetra</taxon>
    </lineage>
</organism>
<protein>
    <submittedName>
        <fullName evidence="1">3708_t:CDS:1</fullName>
    </submittedName>
</protein>
<sequence length="48" mass="5402">MTIVAGTNNITEVQDDTEKLSLEKDSTEEIEDQQEPQIELQGRSQGRP</sequence>
<reference evidence="1" key="1">
    <citation type="submission" date="2021-06" db="EMBL/GenBank/DDBJ databases">
        <authorList>
            <person name="Kallberg Y."/>
            <person name="Tangrot J."/>
            <person name="Rosling A."/>
        </authorList>
    </citation>
    <scope>NUCLEOTIDE SEQUENCE</scope>
    <source>
        <strain evidence="1">MA461A</strain>
    </source>
</reference>
<proteinExistence type="predicted"/>
<accession>A0ACA9MPY4</accession>
<name>A0ACA9MPY4_9GLOM</name>
<gene>
    <name evidence="1" type="ORF">RPERSI_LOCUS5929</name>
</gene>